<dbReference type="AlphaFoldDB" id="A0A852Z4R8"/>
<protein>
    <recommendedName>
        <fullName evidence="1">DUF397 domain-containing protein</fullName>
    </recommendedName>
</protein>
<gene>
    <name evidence="2" type="ORF">FHR84_004097</name>
</gene>
<evidence type="ECO:0000313" key="2">
    <source>
        <dbReference type="EMBL" id="NYH80729.1"/>
    </source>
</evidence>
<dbReference type="InterPro" id="IPR007278">
    <property type="entry name" value="DUF397"/>
</dbReference>
<dbReference type="Proteomes" id="UP000548304">
    <property type="component" value="Unassembled WGS sequence"/>
</dbReference>
<name>A0A852Z4R8_9ACTN</name>
<dbReference type="Pfam" id="PF04149">
    <property type="entry name" value="DUF397"/>
    <property type="match status" value="1"/>
</dbReference>
<organism evidence="2 3">
    <name type="scientific">Actinopolyspora biskrensis</name>
    <dbReference type="NCBI Taxonomy" id="1470178"/>
    <lineage>
        <taxon>Bacteria</taxon>
        <taxon>Bacillati</taxon>
        <taxon>Actinomycetota</taxon>
        <taxon>Actinomycetes</taxon>
        <taxon>Actinopolysporales</taxon>
        <taxon>Actinopolysporaceae</taxon>
        <taxon>Actinopolyspora</taxon>
    </lineage>
</organism>
<proteinExistence type="predicted"/>
<sequence length="65" mass="7344">MTLSHKASAWRKSSYSSQETNCVEVGRIGDGAAVRDTKDRGLGYFTADRQQWQAFLDAVKTDRFE</sequence>
<evidence type="ECO:0000259" key="1">
    <source>
        <dbReference type="Pfam" id="PF04149"/>
    </source>
</evidence>
<accession>A0A852Z4R8</accession>
<dbReference type="RefSeq" id="WP_179537058.1">
    <property type="nucleotide sequence ID" value="NZ_JACBYW010000009.1"/>
</dbReference>
<feature type="domain" description="DUF397" evidence="1">
    <location>
        <begin position="9"/>
        <end position="60"/>
    </location>
</feature>
<comment type="caution">
    <text evidence="2">The sequence shown here is derived from an EMBL/GenBank/DDBJ whole genome shotgun (WGS) entry which is preliminary data.</text>
</comment>
<reference evidence="2 3" key="1">
    <citation type="submission" date="2020-07" db="EMBL/GenBank/DDBJ databases">
        <title>Genomic Encyclopedia of Type Strains, Phase III (KMG-III): the genomes of soil and plant-associated and newly described type strains.</title>
        <authorList>
            <person name="Whitman W."/>
        </authorList>
    </citation>
    <scope>NUCLEOTIDE SEQUENCE [LARGE SCALE GENOMIC DNA]</scope>
    <source>
        <strain evidence="2 3">CECT 8576</strain>
    </source>
</reference>
<evidence type="ECO:0000313" key="3">
    <source>
        <dbReference type="Proteomes" id="UP000548304"/>
    </source>
</evidence>
<keyword evidence="3" id="KW-1185">Reference proteome</keyword>
<dbReference type="EMBL" id="JACBYW010000009">
    <property type="protein sequence ID" value="NYH80729.1"/>
    <property type="molecule type" value="Genomic_DNA"/>
</dbReference>